<dbReference type="PANTHER" id="PTHR43434">
    <property type="entry name" value="PHOSPHOGLYCOLATE PHOSPHATASE"/>
    <property type="match status" value="1"/>
</dbReference>
<keyword evidence="2" id="KW-0460">Magnesium</keyword>
<dbReference type="RefSeq" id="WP_126657631.1">
    <property type="nucleotide sequence ID" value="NZ_RYYR01000003.1"/>
</dbReference>
<evidence type="ECO:0000313" key="3">
    <source>
        <dbReference type="EMBL" id="RUL55884.1"/>
    </source>
</evidence>
<dbReference type="InterPro" id="IPR041492">
    <property type="entry name" value="HAD_2"/>
</dbReference>
<dbReference type="Pfam" id="PF13419">
    <property type="entry name" value="HAD_2"/>
    <property type="match status" value="1"/>
</dbReference>
<proteinExistence type="predicted"/>
<dbReference type="InterPro" id="IPR036412">
    <property type="entry name" value="HAD-like_sf"/>
</dbReference>
<dbReference type="InterPro" id="IPR006439">
    <property type="entry name" value="HAD-SF_hydro_IA"/>
</dbReference>
<dbReference type="AlphaFoldDB" id="A0A3S0P9U7"/>
<dbReference type="CDD" id="cd07505">
    <property type="entry name" value="HAD_BPGM-like"/>
    <property type="match status" value="1"/>
</dbReference>
<protein>
    <submittedName>
        <fullName evidence="3">HAD family hydrolase</fullName>
    </submittedName>
</protein>
<dbReference type="Proteomes" id="UP000287910">
    <property type="component" value="Unassembled WGS sequence"/>
</dbReference>
<accession>A0A3S0P9U7</accession>
<dbReference type="PANTHER" id="PTHR43434:SF1">
    <property type="entry name" value="PHOSPHOGLYCOLATE PHOSPHATASE"/>
    <property type="match status" value="1"/>
</dbReference>
<name>A0A3S0P9U7_9BACI</name>
<dbReference type="Gene3D" id="3.40.50.1000">
    <property type="entry name" value="HAD superfamily/HAD-like"/>
    <property type="match status" value="1"/>
</dbReference>
<dbReference type="SFLD" id="SFLDS00003">
    <property type="entry name" value="Haloacid_Dehalogenase"/>
    <property type="match status" value="1"/>
</dbReference>
<evidence type="ECO:0000256" key="1">
    <source>
        <dbReference type="ARBA" id="ARBA00022801"/>
    </source>
</evidence>
<comment type="caution">
    <text evidence="3">The sequence shown here is derived from an EMBL/GenBank/DDBJ whole genome shotgun (WGS) entry which is preliminary data.</text>
</comment>
<dbReference type="InterPro" id="IPR050155">
    <property type="entry name" value="HAD-like_hydrolase_sf"/>
</dbReference>
<dbReference type="EMBL" id="RYYR01000003">
    <property type="protein sequence ID" value="RUL55884.1"/>
    <property type="molecule type" value="Genomic_DNA"/>
</dbReference>
<dbReference type="GO" id="GO:0008967">
    <property type="term" value="F:phosphoglycolate phosphatase activity"/>
    <property type="evidence" value="ECO:0007669"/>
    <property type="project" value="TreeGrafter"/>
</dbReference>
<dbReference type="SFLD" id="SFLDG01129">
    <property type="entry name" value="C1.5:_HAD__Beta-PGM__Phosphata"/>
    <property type="match status" value="1"/>
</dbReference>
<dbReference type="InterPro" id="IPR023214">
    <property type="entry name" value="HAD_sf"/>
</dbReference>
<evidence type="ECO:0000256" key="2">
    <source>
        <dbReference type="ARBA" id="ARBA00022842"/>
    </source>
</evidence>
<evidence type="ECO:0000313" key="4">
    <source>
        <dbReference type="Proteomes" id="UP000287910"/>
    </source>
</evidence>
<dbReference type="SUPFAM" id="SSF56784">
    <property type="entry name" value="HAD-like"/>
    <property type="match status" value="1"/>
</dbReference>
<reference evidence="3 4" key="1">
    <citation type="submission" date="2018-12" db="EMBL/GenBank/DDBJ databases">
        <title>Lysinibacillus antri sp. nov., isolated from a cave soil.</title>
        <authorList>
            <person name="Narsing Rao M.P."/>
            <person name="Zhang H."/>
            <person name="Dong Z.-Y."/>
            <person name="Niu X.-K."/>
            <person name="Zhang K."/>
            <person name="Fang B.-Z."/>
            <person name="Kang Y.-Q."/>
            <person name="Xiao M."/>
            <person name="Li W.-J."/>
        </authorList>
    </citation>
    <scope>NUCLEOTIDE SEQUENCE [LARGE SCALE GENOMIC DNA]</scope>
    <source>
        <strain evidence="3 4">SYSU K30002</strain>
    </source>
</reference>
<dbReference type="GO" id="GO:0005829">
    <property type="term" value="C:cytosol"/>
    <property type="evidence" value="ECO:0007669"/>
    <property type="project" value="TreeGrafter"/>
</dbReference>
<keyword evidence="1 3" id="KW-0378">Hydrolase</keyword>
<sequence length="248" mass="28068">MPNDKWVFFDKDGTLIDLFSIWIPWSKSVYLYITNSLEEPFPLSEREFIMKLGVNEDEMSIDITSPLAIGSILESQIITAFILYENGIRWDQAMTIAKGAMDFANEQKKVLEVKLLPGVYELLRQLKANGIKMGVVTADITSNAVYMLEKVQLSHFFDFIYGSDLVENSKPSPDLAYLAAERHHINLSKVIMIGDSNADMRFAKNARLLQGICINCNGQNHSNNFPDADVIIEKYDHKLVNRILGNEG</sequence>
<dbReference type="GO" id="GO:0006281">
    <property type="term" value="P:DNA repair"/>
    <property type="evidence" value="ECO:0007669"/>
    <property type="project" value="TreeGrafter"/>
</dbReference>
<organism evidence="3 4">
    <name type="scientific">Lysinibacillus antri</name>
    <dbReference type="NCBI Taxonomy" id="2498145"/>
    <lineage>
        <taxon>Bacteria</taxon>
        <taxon>Bacillati</taxon>
        <taxon>Bacillota</taxon>
        <taxon>Bacilli</taxon>
        <taxon>Bacillales</taxon>
        <taxon>Bacillaceae</taxon>
        <taxon>Lysinibacillus</taxon>
    </lineage>
</organism>
<gene>
    <name evidence="3" type="ORF">EK386_03450</name>
</gene>
<dbReference type="NCBIfam" id="TIGR01549">
    <property type="entry name" value="HAD-SF-IA-v1"/>
    <property type="match status" value="1"/>
</dbReference>
<keyword evidence="4" id="KW-1185">Reference proteome</keyword>